<keyword evidence="6 9" id="KW-0326">Glycosidase</keyword>
<dbReference type="InterPro" id="IPR011050">
    <property type="entry name" value="Pectin_lyase_fold/virulence"/>
</dbReference>
<dbReference type="FunFam" id="2.160.20.10:FF:000004">
    <property type="entry name" value="Pectin lyase-like superfamily protein"/>
    <property type="match status" value="1"/>
</dbReference>
<proteinExistence type="inferred from homology"/>
<sequence length="399" mass="43094">MASNAFVSEIIGLLSFLALLCISDSSKVTPDKFFDVRRYSAVSDGKTDNSQAFLKAWREACNCDGKCWVSVPKGTYKLGNVGFVGPCKGVTGFLIRGAIVAPTDPAQFTERWILFQYVENLLIKGGGTLDGQGASAWPHNDCRINPHCKPLPATLSFDFVTHSRIHHLKSLNSKSVHFNLFACNNITINKVELTAPADSPNTDGIRIGQSNHIKISQSVIGTGDDCIAMINGVRNVVISNVSCGPGHGISIGSLGRASNEQVHDIKVLNCNISNTQNGLRVKTWAPSFSGMVSNLTYQNILMNEVSNPIIFDQNYCPNRSCSKKAQSRVKISNATFKNIRGTSRSKIAVNFQCSGVEPCDRVTLDNINLAYHGPGGPAESLCRNVKGTSTGTQRPPACL</sequence>
<evidence type="ECO:0000313" key="13">
    <source>
        <dbReference type="Proteomes" id="UP000077755"/>
    </source>
</evidence>
<evidence type="ECO:0008006" key="14">
    <source>
        <dbReference type="Google" id="ProtNLM"/>
    </source>
</evidence>
<evidence type="ECO:0000313" key="12">
    <source>
        <dbReference type="EMBL" id="WOG99971.1"/>
    </source>
</evidence>
<dbReference type="STRING" id="79200.A0A164XW60"/>
<organism evidence="11">
    <name type="scientific">Daucus carota subsp. sativus</name>
    <name type="common">Carrot</name>
    <dbReference type="NCBI Taxonomy" id="79200"/>
    <lineage>
        <taxon>Eukaryota</taxon>
        <taxon>Viridiplantae</taxon>
        <taxon>Streptophyta</taxon>
        <taxon>Embryophyta</taxon>
        <taxon>Tracheophyta</taxon>
        <taxon>Spermatophyta</taxon>
        <taxon>Magnoliopsida</taxon>
        <taxon>eudicotyledons</taxon>
        <taxon>Gunneridae</taxon>
        <taxon>Pentapetalae</taxon>
        <taxon>asterids</taxon>
        <taxon>campanulids</taxon>
        <taxon>Apiales</taxon>
        <taxon>Apiaceae</taxon>
        <taxon>Apioideae</taxon>
        <taxon>Scandiceae</taxon>
        <taxon>Daucinae</taxon>
        <taxon>Daucus</taxon>
        <taxon>Daucus sect. Daucus</taxon>
    </lineage>
</organism>
<gene>
    <name evidence="11" type="ORF">DCAR_016899</name>
    <name evidence="12" type="ORF">DCAR_0519327</name>
</gene>
<dbReference type="EMBL" id="LNRQ01000005">
    <property type="protein sequence ID" value="KZM93654.1"/>
    <property type="molecule type" value="Genomic_DNA"/>
</dbReference>
<comment type="subcellular location">
    <subcellularLocation>
        <location evidence="1">Secreted</location>
        <location evidence="1">Cell wall</location>
    </subcellularLocation>
</comment>
<dbReference type="KEGG" id="dcr:108221286"/>
<dbReference type="SMART" id="SM00710">
    <property type="entry name" value="PbH1"/>
    <property type="match status" value="5"/>
</dbReference>
<dbReference type="SUPFAM" id="SSF51126">
    <property type="entry name" value="Pectin lyase-like"/>
    <property type="match status" value="1"/>
</dbReference>
<feature type="active site" evidence="8">
    <location>
        <position position="247"/>
    </location>
</feature>
<dbReference type="Pfam" id="PF00295">
    <property type="entry name" value="Glyco_hydro_28"/>
    <property type="match status" value="1"/>
</dbReference>
<evidence type="ECO:0000256" key="6">
    <source>
        <dbReference type="ARBA" id="ARBA00023295"/>
    </source>
</evidence>
<dbReference type="Gene3D" id="2.160.20.10">
    <property type="entry name" value="Single-stranded right-handed beta-helix, Pectin lyase-like"/>
    <property type="match status" value="1"/>
</dbReference>
<evidence type="ECO:0000256" key="10">
    <source>
        <dbReference type="SAM" id="SignalP"/>
    </source>
</evidence>
<dbReference type="PROSITE" id="PS00502">
    <property type="entry name" value="POLYGALACTURONASE"/>
    <property type="match status" value="1"/>
</dbReference>
<dbReference type="GO" id="GO:0004650">
    <property type="term" value="F:polygalacturonase activity"/>
    <property type="evidence" value="ECO:0007669"/>
    <property type="project" value="InterPro"/>
</dbReference>
<keyword evidence="3" id="KW-0134">Cell wall</keyword>
<keyword evidence="13" id="KW-1185">Reference proteome</keyword>
<keyword evidence="4" id="KW-0964">Secreted</keyword>
<evidence type="ECO:0000256" key="4">
    <source>
        <dbReference type="ARBA" id="ARBA00022525"/>
    </source>
</evidence>
<keyword evidence="5 9" id="KW-0378">Hydrolase</keyword>
<dbReference type="InterPro" id="IPR000743">
    <property type="entry name" value="Glyco_hydro_28"/>
</dbReference>
<evidence type="ECO:0000313" key="11">
    <source>
        <dbReference type="EMBL" id="KZM93654.1"/>
    </source>
</evidence>
<dbReference type="EMBL" id="CP093347">
    <property type="protein sequence ID" value="WOG99971.1"/>
    <property type="molecule type" value="Genomic_DNA"/>
</dbReference>
<reference evidence="11" key="1">
    <citation type="journal article" date="2016" name="Nat. Genet.">
        <title>A high-quality carrot genome assembly provides new insights into carotenoid accumulation and asterid genome evolution.</title>
        <authorList>
            <person name="Iorizzo M."/>
            <person name="Ellison S."/>
            <person name="Senalik D."/>
            <person name="Zeng P."/>
            <person name="Satapoomin P."/>
            <person name="Huang J."/>
            <person name="Bowman M."/>
            <person name="Iovene M."/>
            <person name="Sanseverino W."/>
            <person name="Cavagnaro P."/>
            <person name="Yildiz M."/>
            <person name="Macko-Podgorni A."/>
            <person name="Moranska E."/>
            <person name="Grzebelus E."/>
            <person name="Grzebelus D."/>
            <person name="Ashrafi H."/>
            <person name="Zheng Z."/>
            <person name="Cheng S."/>
            <person name="Spooner D."/>
            <person name="Van Deynze A."/>
            <person name="Simon P."/>
        </authorList>
    </citation>
    <scope>NUCLEOTIDE SEQUENCE [LARGE SCALE GENOMIC DNA]</scope>
    <source>
        <tissue evidence="11">Leaf</tissue>
    </source>
</reference>
<dbReference type="OMA" id="QDIWINF"/>
<evidence type="ECO:0000256" key="9">
    <source>
        <dbReference type="RuleBase" id="RU361169"/>
    </source>
</evidence>
<dbReference type="GO" id="GO:0071555">
    <property type="term" value="P:cell wall organization"/>
    <property type="evidence" value="ECO:0007669"/>
    <property type="project" value="UniProtKB-KW"/>
</dbReference>
<evidence type="ECO:0000256" key="7">
    <source>
        <dbReference type="ARBA" id="ARBA00023316"/>
    </source>
</evidence>
<evidence type="ECO:0000256" key="1">
    <source>
        <dbReference type="ARBA" id="ARBA00004191"/>
    </source>
</evidence>
<reference evidence="12" key="2">
    <citation type="submission" date="2022-03" db="EMBL/GenBank/DDBJ databases">
        <title>Draft title - Genomic analysis of global carrot germplasm unveils the trajectory of domestication and the origin of high carotenoid orange carrot.</title>
        <authorList>
            <person name="Iorizzo M."/>
            <person name="Ellison S."/>
            <person name="Senalik D."/>
            <person name="Macko-Podgorni A."/>
            <person name="Grzebelus D."/>
            <person name="Bostan H."/>
            <person name="Rolling W."/>
            <person name="Curaba J."/>
            <person name="Simon P."/>
        </authorList>
    </citation>
    <scope>NUCLEOTIDE SEQUENCE</scope>
    <source>
        <tissue evidence="12">Leaf</tissue>
    </source>
</reference>
<evidence type="ECO:0000256" key="2">
    <source>
        <dbReference type="ARBA" id="ARBA00008834"/>
    </source>
</evidence>
<dbReference type="PANTHER" id="PTHR31375">
    <property type="match status" value="1"/>
</dbReference>
<dbReference type="GO" id="GO:0005975">
    <property type="term" value="P:carbohydrate metabolic process"/>
    <property type="evidence" value="ECO:0007669"/>
    <property type="project" value="InterPro"/>
</dbReference>
<dbReference type="AlphaFoldDB" id="A0A164XW60"/>
<feature type="signal peptide" evidence="10">
    <location>
        <begin position="1"/>
        <end position="25"/>
    </location>
</feature>
<feature type="chain" id="PRO_5007854426" description="Polygalacturonase" evidence="10">
    <location>
        <begin position="26"/>
        <end position="399"/>
    </location>
</feature>
<keyword evidence="7" id="KW-0961">Cell wall biogenesis/degradation</keyword>
<comment type="similarity">
    <text evidence="2 9">Belongs to the glycosyl hydrolase 28 family.</text>
</comment>
<dbReference type="InterPro" id="IPR006626">
    <property type="entry name" value="PbH1"/>
</dbReference>
<evidence type="ECO:0000256" key="8">
    <source>
        <dbReference type="PROSITE-ProRule" id="PRU10052"/>
    </source>
</evidence>
<evidence type="ECO:0000256" key="3">
    <source>
        <dbReference type="ARBA" id="ARBA00022512"/>
    </source>
</evidence>
<keyword evidence="10" id="KW-0732">Signal</keyword>
<dbReference type="Proteomes" id="UP000077755">
    <property type="component" value="Chromosome 5"/>
</dbReference>
<dbReference type="InterPro" id="IPR012334">
    <property type="entry name" value="Pectin_lyas_fold"/>
</dbReference>
<name>A0A164XW60_DAUCS</name>
<protein>
    <recommendedName>
        <fullName evidence="14">Polygalacturonase</fullName>
    </recommendedName>
</protein>
<dbReference type="Gramene" id="KZM93654">
    <property type="protein sequence ID" value="KZM93654"/>
    <property type="gene ID" value="DCAR_016899"/>
</dbReference>
<evidence type="ECO:0000256" key="5">
    <source>
        <dbReference type="ARBA" id="ARBA00022801"/>
    </source>
</evidence>
<accession>A0A164XW60</accession>
<dbReference type="OrthoDB" id="187139at2759"/>